<keyword evidence="3" id="KW-1185">Reference proteome</keyword>
<evidence type="ECO:0000313" key="3">
    <source>
        <dbReference type="Proteomes" id="UP000777438"/>
    </source>
</evidence>
<dbReference type="AlphaFoldDB" id="A0A9P8WGD8"/>
<keyword evidence="1" id="KW-0472">Membrane</keyword>
<dbReference type="EMBL" id="JAGPYM010000002">
    <property type="protein sequence ID" value="KAH6898921.1"/>
    <property type="molecule type" value="Genomic_DNA"/>
</dbReference>
<comment type="caution">
    <text evidence="2">The sequence shown here is derived from an EMBL/GenBank/DDBJ whole genome shotgun (WGS) entry which is preliminary data.</text>
</comment>
<gene>
    <name evidence="2" type="ORF">B0T10DRAFT_556210</name>
</gene>
<organism evidence="2 3">
    <name type="scientific">Thelonectria olida</name>
    <dbReference type="NCBI Taxonomy" id="1576542"/>
    <lineage>
        <taxon>Eukaryota</taxon>
        <taxon>Fungi</taxon>
        <taxon>Dikarya</taxon>
        <taxon>Ascomycota</taxon>
        <taxon>Pezizomycotina</taxon>
        <taxon>Sordariomycetes</taxon>
        <taxon>Hypocreomycetidae</taxon>
        <taxon>Hypocreales</taxon>
        <taxon>Nectriaceae</taxon>
        <taxon>Thelonectria</taxon>
    </lineage>
</organism>
<evidence type="ECO:0000313" key="2">
    <source>
        <dbReference type="EMBL" id="KAH6898921.1"/>
    </source>
</evidence>
<evidence type="ECO:0000256" key="1">
    <source>
        <dbReference type="SAM" id="Phobius"/>
    </source>
</evidence>
<protein>
    <submittedName>
        <fullName evidence="2">Uncharacterized protein</fullName>
    </submittedName>
</protein>
<sequence>MLASGGDGDGRITSLTGAGCAVDMHKHGHLAHASMSSSLAPSFLICSILYSYAHRDSSRRHLFSPSSELDTLVRYQLLVPGLAGLGFARNSTAKTPPSLTTAK</sequence>
<proteinExistence type="predicted"/>
<keyword evidence="1" id="KW-1133">Transmembrane helix</keyword>
<dbReference type="Proteomes" id="UP000777438">
    <property type="component" value="Unassembled WGS sequence"/>
</dbReference>
<name>A0A9P8WGD8_9HYPO</name>
<feature type="transmembrane region" description="Helical" evidence="1">
    <location>
        <begin position="33"/>
        <end position="53"/>
    </location>
</feature>
<keyword evidence="1" id="KW-0812">Transmembrane</keyword>
<reference evidence="2 3" key="1">
    <citation type="journal article" date="2021" name="Nat. Commun.">
        <title>Genetic determinants of endophytism in the Arabidopsis root mycobiome.</title>
        <authorList>
            <person name="Mesny F."/>
            <person name="Miyauchi S."/>
            <person name="Thiergart T."/>
            <person name="Pickel B."/>
            <person name="Atanasova L."/>
            <person name="Karlsson M."/>
            <person name="Huettel B."/>
            <person name="Barry K.W."/>
            <person name="Haridas S."/>
            <person name="Chen C."/>
            <person name="Bauer D."/>
            <person name="Andreopoulos W."/>
            <person name="Pangilinan J."/>
            <person name="LaButti K."/>
            <person name="Riley R."/>
            <person name="Lipzen A."/>
            <person name="Clum A."/>
            <person name="Drula E."/>
            <person name="Henrissat B."/>
            <person name="Kohler A."/>
            <person name="Grigoriev I.V."/>
            <person name="Martin F.M."/>
            <person name="Hacquard S."/>
        </authorList>
    </citation>
    <scope>NUCLEOTIDE SEQUENCE [LARGE SCALE GENOMIC DNA]</scope>
    <source>
        <strain evidence="2 3">MPI-CAGE-CH-0241</strain>
    </source>
</reference>
<accession>A0A9P8WGD8</accession>